<dbReference type="Proteomes" id="UP000215509">
    <property type="component" value="Unassembled WGS sequence"/>
</dbReference>
<keyword evidence="1" id="KW-0175">Coiled coil</keyword>
<accession>A0A229ULY9</accession>
<keyword evidence="2" id="KW-0812">Transmembrane</keyword>
<dbReference type="EMBL" id="NMQW01000033">
    <property type="protein sequence ID" value="OXM84392.1"/>
    <property type="molecule type" value="Genomic_DNA"/>
</dbReference>
<dbReference type="AlphaFoldDB" id="A0A229ULY9"/>
<dbReference type="PANTHER" id="PTHR40070:SF1">
    <property type="entry name" value="UPF0478 PROTEIN YTXG"/>
    <property type="match status" value="1"/>
</dbReference>
<keyword evidence="2" id="KW-1133">Transmembrane helix</keyword>
<dbReference type="Pfam" id="PF06103">
    <property type="entry name" value="DUF948"/>
    <property type="match status" value="1"/>
</dbReference>
<evidence type="ECO:0008006" key="5">
    <source>
        <dbReference type="Google" id="ProtNLM"/>
    </source>
</evidence>
<keyword evidence="4" id="KW-1185">Reference proteome</keyword>
<evidence type="ECO:0000313" key="3">
    <source>
        <dbReference type="EMBL" id="OXM84392.1"/>
    </source>
</evidence>
<evidence type="ECO:0000313" key="4">
    <source>
        <dbReference type="Proteomes" id="UP000215509"/>
    </source>
</evidence>
<keyword evidence="2" id="KW-0472">Membrane</keyword>
<gene>
    <name evidence="3" type="ORF">CF651_21690</name>
</gene>
<evidence type="ECO:0000256" key="2">
    <source>
        <dbReference type="SAM" id="Phobius"/>
    </source>
</evidence>
<dbReference type="OrthoDB" id="2615180at2"/>
<sequence length="178" mass="19911">MRLLILYYSIGIRLGKLLWKGGGRRRMMQLCIGLACIAFIVLVGFLIAAIKESRKAMQQAQATLAKMEKELQRTAEESVRMFQLSSRVLEDVQHKLKAADGFVEAMDQTGEAASRISRSMQQASRTLSETVVEAADRLHSRQDTVRDLIELTTTGMHLWHKWQAARAAKAAAPADDQP</sequence>
<name>A0A229ULY9_9BACL</name>
<proteinExistence type="predicted"/>
<feature type="transmembrane region" description="Helical" evidence="2">
    <location>
        <begin position="27"/>
        <end position="50"/>
    </location>
</feature>
<feature type="coiled-coil region" evidence="1">
    <location>
        <begin position="50"/>
        <end position="77"/>
    </location>
</feature>
<protein>
    <recommendedName>
        <fullName evidence="5">DUF948 domain-containing protein</fullName>
    </recommendedName>
</protein>
<organism evidence="3 4">
    <name type="scientific">Paenibacillus rigui</name>
    <dbReference type="NCBI Taxonomy" id="554312"/>
    <lineage>
        <taxon>Bacteria</taxon>
        <taxon>Bacillati</taxon>
        <taxon>Bacillota</taxon>
        <taxon>Bacilli</taxon>
        <taxon>Bacillales</taxon>
        <taxon>Paenibacillaceae</taxon>
        <taxon>Paenibacillus</taxon>
    </lineage>
</organism>
<dbReference type="InterPro" id="IPR009293">
    <property type="entry name" value="UPF0478"/>
</dbReference>
<reference evidence="3 4" key="1">
    <citation type="submission" date="2017-07" db="EMBL/GenBank/DDBJ databases">
        <title>Genome sequencing and assembly of Paenibacillus rigui.</title>
        <authorList>
            <person name="Mayilraj S."/>
        </authorList>
    </citation>
    <scope>NUCLEOTIDE SEQUENCE [LARGE SCALE GENOMIC DNA]</scope>
    <source>
        <strain evidence="3 4">JCM 16352</strain>
    </source>
</reference>
<dbReference type="PANTHER" id="PTHR40070">
    <property type="entry name" value="UPF0478 PROTEIN YTXG"/>
    <property type="match status" value="1"/>
</dbReference>
<comment type="caution">
    <text evidence="3">The sequence shown here is derived from an EMBL/GenBank/DDBJ whole genome shotgun (WGS) entry which is preliminary data.</text>
</comment>
<evidence type="ECO:0000256" key="1">
    <source>
        <dbReference type="SAM" id="Coils"/>
    </source>
</evidence>